<accession>O46320</accession>
<name>O46320_9FLOR</name>
<keyword evidence="1" id="KW-1133">Transmembrane helix</keyword>
<dbReference type="EMBL" id="AF034717">
    <property type="protein sequence ID" value="AAC04723.1"/>
    <property type="molecule type" value="Genomic_DNA"/>
</dbReference>
<organism evidence="2">
    <name type="scientific">Gracilaria robusta</name>
    <dbReference type="NCBI Taxonomy" id="38400"/>
    <lineage>
        <taxon>Eukaryota</taxon>
        <taxon>Rhodophyta</taxon>
        <taxon>Florideophyceae</taxon>
        <taxon>Rhodymeniophycidae</taxon>
        <taxon>Gracilariales</taxon>
        <taxon>Gracilariaceae</taxon>
        <taxon>Gracilaria</taxon>
    </lineage>
</organism>
<protein>
    <submittedName>
        <fullName evidence="2">Uncharacterized protein</fullName>
    </submittedName>
</protein>
<geneLocation type="plasmid" evidence="2">
    <name>Gro4059</name>
</geneLocation>
<sequence length="154" mass="17468">MYKKYLLHTSENNTTPGNLNIESIDSENNLNIPTESITDNIETFTLQNSLSPTSTTQGINPFNGNEQEISMALTEKLSLLDTLISCKIYFYDKEFLNIDQVNQHLGLLTENIASSMNLGDNLLYITILSLIPVFMSPELYIYLILVEQLLKEKI</sequence>
<evidence type="ECO:0000313" key="2">
    <source>
        <dbReference type="EMBL" id="AAC04723.1"/>
    </source>
</evidence>
<evidence type="ECO:0000256" key="1">
    <source>
        <dbReference type="SAM" id="Phobius"/>
    </source>
</evidence>
<proteinExistence type="predicted"/>
<reference evidence="2" key="1">
    <citation type="submission" date="1997-11" db="EMBL/GenBank/DDBJ databases">
        <title>Plasmids of the red algae Gracilaria and Gracilariopsis (Gracilariales): Molecular characterization and cellular localization.</title>
        <authorList>
            <person name="Goff L.J."/>
            <person name="Moon D.A."/>
        </authorList>
    </citation>
    <scope>NUCLEOTIDE SEQUENCE</scope>
    <source>
        <plasmid evidence="2">Gro4059</plasmid>
    </source>
</reference>
<keyword evidence="2" id="KW-0614">Plasmid</keyword>
<keyword evidence="1" id="KW-0472">Membrane</keyword>
<keyword evidence="1" id="KW-0812">Transmembrane</keyword>
<feature type="transmembrane region" description="Helical" evidence="1">
    <location>
        <begin position="122"/>
        <end position="145"/>
    </location>
</feature>
<dbReference type="AlphaFoldDB" id="O46320"/>